<accession>A0A0K0Y7F9</accession>
<dbReference type="AlphaFoldDB" id="A0A0K0Y7F9"/>
<evidence type="ECO:0000313" key="2">
    <source>
        <dbReference type="Proteomes" id="UP000067444"/>
    </source>
</evidence>
<sequence>MREFFLDESGELGFSKRSSKRFLIAIIEARQPKRLKNALRKEKKRLHDLGWPRDVEIKGASLFRSHLNEQIPSEISDHREENLQRIIRRILSCDTHPNYICVEKDRLSENLRTAPYGIAYNFFAARLFCKLAEKYPEDGLQLIVDQRNKETHAHMPFDGYLQTKVIADNAHAAGFTISHENSEKWLGLQAVDFISWGMFRHFEHGDDQFCKIIYPNCSITDHFYTKKPA</sequence>
<dbReference type="EMBL" id="CP012160">
    <property type="protein sequence ID" value="AKS46909.1"/>
    <property type="molecule type" value="Genomic_DNA"/>
</dbReference>
<dbReference type="InterPro" id="IPR024524">
    <property type="entry name" value="DUF3800"/>
</dbReference>
<dbReference type="KEGG" id="otm:OSB_23730"/>
<gene>
    <name evidence="1" type="ORF">OSB_23730</name>
</gene>
<protein>
    <submittedName>
        <fullName evidence="1">Uncharacterized protein</fullName>
    </submittedName>
</protein>
<organism evidence="1 2">
    <name type="scientific">Octadecabacter temperatus</name>
    <dbReference type="NCBI Taxonomy" id="1458307"/>
    <lineage>
        <taxon>Bacteria</taxon>
        <taxon>Pseudomonadati</taxon>
        <taxon>Pseudomonadota</taxon>
        <taxon>Alphaproteobacteria</taxon>
        <taxon>Rhodobacterales</taxon>
        <taxon>Roseobacteraceae</taxon>
        <taxon>Octadecabacter</taxon>
    </lineage>
</organism>
<dbReference type="OrthoDB" id="8481543at2"/>
<dbReference type="STRING" id="1458307.OSB_23730"/>
<dbReference type="Proteomes" id="UP000067444">
    <property type="component" value="Chromosome"/>
</dbReference>
<name>A0A0K0Y7F9_9RHOB</name>
<reference evidence="1 2" key="1">
    <citation type="journal article" date="2015" name="Genome Announc.">
        <title>Closed Genome Sequence of Octadecabacter temperatus SB1, the First Mesophilic Species of the Genus Octadecabacter.</title>
        <authorList>
            <person name="Voget S."/>
            <person name="Billerbeck S."/>
            <person name="Simon M."/>
            <person name="Daniel R."/>
        </authorList>
    </citation>
    <scope>NUCLEOTIDE SEQUENCE [LARGE SCALE GENOMIC DNA]</scope>
    <source>
        <strain evidence="1 2">SB1</strain>
    </source>
</reference>
<evidence type="ECO:0000313" key="1">
    <source>
        <dbReference type="EMBL" id="AKS46909.1"/>
    </source>
</evidence>
<dbReference type="Pfam" id="PF12686">
    <property type="entry name" value="DUF3800"/>
    <property type="match status" value="1"/>
</dbReference>
<keyword evidence="2" id="KW-1185">Reference proteome</keyword>
<dbReference type="RefSeq" id="WP_049835173.1">
    <property type="nucleotide sequence ID" value="NZ_CP012160.1"/>
</dbReference>
<proteinExistence type="predicted"/>